<feature type="compositionally biased region" description="Acidic residues" evidence="9">
    <location>
        <begin position="86"/>
        <end position="110"/>
    </location>
</feature>
<name>A0A179UFT4_BLAGS</name>
<dbReference type="CDD" id="cd12263">
    <property type="entry name" value="RRM_ABT1_like"/>
    <property type="match status" value="1"/>
</dbReference>
<feature type="compositionally biased region" description="Polar residues" evidence="9">
    <location>
        <begin position="209"/>
        <end position="220"/>
    </location>
</feature>
<accession>A0A179UFT4</accession>
<dbReference type="Proteomes" id="UP000002038">
    <property type="component" value="Unassembled WGS sequence"/>
</dbReference>
<proteinExistence type="inferred from homology"/>
<feature type="compositionally biased region" description="Low complexity" evidence="9">
    <location>
        <begin position="53"/>
        <end position="62"/>
    </location>
</feature>
<feature type="compositionally biased region" description="Basic and acidic residues" evidence="9">
    <location>
        <begin position="111"/>
        <end position="120"/>
    </location>
</feature>
<feature type="compositionally biased region" description="Low complexity" evidence="9">
    <location>
        <begin position="132"/>
        <end position="154"/>
    </location>
</feature>
<dbReference type="VEuPathDB" id="FungiDB:BDBG_02795"/>
<gene>
    <name evidence="10" type="ORF">BDBG_02795</name>
</gene>
<evidence type="ECO:0000256" key="2">
    <source>
        <dbReference type="ARBA" id="ARBA00005819"/>
    </source>
</evidence>
<evidence type="ECO:0000256" key="9">
    <source>
        <dbReference type="SAM" id="MobiDB-lite"/>
    </source>
</evidence>
<comment type="similarity">
    <text evidence="2">Belongs to the ESF2/ABP1 family.</text>
</comment>
<dbReference type="GO" id="GO:0034462">
    <property type="term" value="P:small-subunit processome assembly"/>
    <property type="evidence" value="ECO:0007669"/>
    <property type="project" value="TreeGrafter"/>
</dbReference>
<comment type="function">
    <text evidence="7">Involved in the small subunit (SSU) processome assembly and function, and in the 18S rRNA synthesis. Required for the early cleavages at sites A0, A1 and A2.</text>
</comment>
<keyword evidence="5" id="KW-0694">RNA-binding</keyword>
<dbReference type="Gene3D" id="3.30.70.330">
    <property type="match status" value="1"/>
</dbReference>
<dbReference type="STRING" id="559298.A0A179UFT4"/>
<dbReference type="InterPro" id="IPR034353">
    <property type="entry name" value="ABT1/ESF2_RRM"/>
</dbReference>
<dbReference type="OrthoDB" id="4188622at2759"/>
<feature type="region of interest" description="Disordered" evidence="9">
    <location>
        <begin position="1"/>
        <end position="166"/>
    </location>
</feature>
<evidence type="ECO:0000256" key="1">
    <source>
        <dbReference type="ARBA" id="ARBA00004604"/>
    </source>
</evidence>
<feature type="compositionally biased region" description="Acidic residues" evidence="9">
    <location>
        <begin position="121"/>
        <end position="131"/>
    </location>
</feature>
<sequence length="401" mass="43960">MKVRKRNEYLDIESSGGEESDGGYDSEAVLEAKGKGKGKGKVTGRATKRRKLSLSASESALADEGGVGIVNGRGSKGGRDAGVLSAEDEEDRDEDEVMDNADTDDEEENGDGEKDEGSRGEEEEEEEEGYQEYDSQSDQKPTSSTSSTAPTTKSKPLKPKETRKKNKTGVIYFSSLPPYLKPSALKSLLTQRGFSPITKIFLSPYVPPNASSSTTTGKRASSNRRRTYTDGWVEFASKRTAKICAETLNATIVGGKKGGWYHDDVWNIKYLRGFKWADLMEQVQRERAEREARRRIEDARARREEKAFLAGVERGKVVEGIRRKRAEKAKGKGKEVVEGEKAAGGNVDGVGAGEEKGFKAKAGLDVRRVFRQNEVLGSGKARDRGEKALDADAKRVLGKIF</sequence>
<dbReference type="PANTHER" id="PTHR12311">
    <property type="entry name" value="ACTIVATOR OF BASAL TRANSCRIPTION 1"/>
    <property type="match status" value="1"/>
</dbReference>
<dbReference type="GO" id="GO:0000472">
    <property type="term" value="P:endonucleolytic cleavage to generate mature 5'-end of SSU-rRNA from (SSU-rRNA, 5.8S rRNA, LSU-rRNA)"/>
    <property type="evidence" value="ECO:0007669"/>
    <property type="project" value="TreeGrafter"/>
</dbReference>
<dbReference type="PANTHER" id="PTHR12311:SF7">
    <property type="entry name" value="ACTIVATOR OF BASAL TRANSCRIPTION 1"/>
    <property type="match status" value="1"/>
</dbReference>
<dbReference type="GO" id="GO:0003723">
    <property type="term" value="F:RNA binding"/>
    <property type="evidence" value="ECO:0007669"/>
    <property type="project" value="UniProtKB-KW"/>
</dbReference>
<organism evidence="10 11">
    <name type="scientific">Blastomyces gilchristii (strain SLH14081)</name>
    <name type="common">Blastomyces dermatitidis</name>
    <dbReference type="NCBI Taxonomy" id="559298"/>
    <lineage>
        <taxon>Eukaryota</taxon>
        <taxon>Fungi</taxon>
        <taxon>Dikarya</taxon>
        <taxon>Ascomycota</taxon>
        <taxon>Pezizomycotina</taxon>
        <taxon>Eurotiomycetes</taxon>
        <taxon>Eurotiomycetidae</taxon>
        <taxon>Onygenales</taxon>
        <taxon>Ajellomycetaceae</taxon>
        <taxon>Blastomyces</taxon>
    </lineage>
</organism>
<evidence type="ECO:0000313" key="11">
    <source>
        <dbReference type="Proteomes" id="UP000002038"/>
    </source>
</evidence>
<evidence type="ECO:0000256" key="7">
    <source>
        <dbReference type="ARBA" id="ARBA00025024"/>
    </source>
</evidence>
<feature type="compositionally biased region" description="Gly residues" evidence="9">
    <location>
        <begin position="65"/>
        <end position="75"/>
    </location>
</feature>
<evidence type="ECO:0000256" key="5">
    <source>
        <dbReference type="ARBA" id="ARBA00022884"/>
    </source>
</evidence>
<dbReference type="SUPFAM" id="SSF54928">
    <property type="entry name" value="RNA-binding domain, RBD"/>
    <property type="match status" value="1"/>
</dbReference>
<dbReference type="GO" id="GO:0000447">
    <property type="term" value="P:endonucleolytic cleavage in ITS1 to separate SSU-rRNA from 5.8S rRNA and LSU-rRNA from tricistronic rRNA transcript (SSU-rRNA, 5.8S rRNA, LSU-rRNA)"/>
    <property type="evidence" value="ECO:0007669"/>
    <property type="project" value="TreeGrafter"/>
</dbReference>
<dbReference type="GO" id="GO:0000480">
    <property type="term" value="P:endonucleolytic cleavage in 5'-ETS of tricistronic rRNA transcript (SSU-rRNA, 5.8S rRNA, LSU-rRNA)"/>
    <property type="evidence" value="ECO:0007669"/>
    <property type="project" value="TreeGrafter"/>
</dbReference>
<evidence type="ECO:0000256" key="6">
    <source>
        <dbReference type="ARBA" id="ARBA00023242"/>
    </source>
</evidence>
<dbReference type="InterPro" id="IPR035979">
    <property type="entry name" value="RBD_domain_sf"/>
</dbReference>
<keyword evidence="6" id="KW-0539">Nucleus</keyword>
<keyword evidence="11" id="KW-1185">Reference proteome</keyword>
<dbReference type="InterPro" id="IPR012677">
    <property type="entry name" value="Nucleotide-bd_a/b_plait_sf"/>
</dbReference>
<protein>
    <recommendedName>
        <fullName evidence="3">Pre-rRNA-processing protein ESF2</fullName>
    </recommendedName>
    <alternativeName>
        <fullName evidence="8">18S rRNA factor 2</fullName>
    </alternativeName>
    <alternativeName>
        <fullName evidence="4">Pre-rRNA-processing protein esf2</fullName>
    </alternativeName>
</protein>
<feature type="region of interest" description="Disordered" evidence="9">
    <location>
        <begin position="205"/>
        <end position="225"/>
    </location>
</feature>
<dbReference type="GeneID" id="8506041"/>
<evidence type="ECO:0000256" key="8">
    <source>
        <dbReference type="ARBA" id="ARBA00032634"/>
    </source>
</evidence>
<evidence type="ECO:0000313" key="10">
    <source>
        <dbReference type="EMBL" id="OAT06613.1"/>
    </source>
</evidence>
<feature type="compositionally biased region" description="Basic residues" evidence="9">
    <location>
        <begin position="155"/>
        <end position="166"/>
    </location>
</feature>
<dbReference type="GO" id="GO:0005730">
    <property type="term" value="C:nucleolus"/>
    <property type="evidence" value="ECO:0007669"/>
    <property type="project" value="UniProtKB-SubCell"/>
</dbReference>
<dbReference type="RefSeq" id="XP_002626618.1">
    <property type="nucleotide sequence ID" value="XM_002626572.2"/>
</dbReference>
<evidence type="ECO:0000256" key="4">
    <source>
        <dbReference type="ARBA" id="ARBA00021800"/>
    </source>
</evidence>
<dbReference type="AlphaFoldDB" id="A0A179UFT4"/>
<dbReference type="KEGG" id="bgh:BDBG_02795"/>
<reference evidence="11" key="1">
    <citation type="journal article" date="2015" name="PLoS Genet.">
        <title>The dynamic genome and transcriptome of the human fungal pathogen Blastomyces and close relative Emmonsia.</title>
        <authorList>
            <person name="Munoz J.F."/>
            <person name="Gauthier G.M."/>
            <person name="Desjardins C.A."/>
            <person name="Gallo J.E."/>
            <person name="Holder J."/>
            <person name="Sullivan T.D."/>
            <person name="Marty A.J."/>
            <person name="Carmen J.C."/>
            <person name="Chen Z."/>
            <person name="Ding L."/>
            <person name="Gujja S."/>
            <person name="Magrini V."/>
            <person name="Misas E."/>
            <person name="Mitreva M."/>
            <person name="Priest M."/>
            <person name="Saif S."/>
            <person name="Whiston E.A."/>
            <person name="Young S."/>
            <person name="Zeng Q."/>
            <person name="Goldman W.E."/>
            <person name="Mardis E.R."/>
            <person name="Taylor J.W."/>
            <person name="McEwen J.G."/>
            <person name="Clay O.K."/>
            <person name="Klein B.S."/>
            <person name="Cuomo C.A."/>
        </authorList>
    </citation>
    <scope>NUCLEOTIDE SEQUENCE [LARGE SCALE GENOMIC DNA]</scope>
    <source>
        <strain evidence="11">SLH14081</strain>
    </source>
</reference>
<dbReference type="EMBL" id="GG657451">
    <property type="protein sequence ID" value="OAT06613.1"/>
    <property type="molecule type" value="Genomic_DNA"/>
</dbReference>
<feature type="compositionally biased region" description="Basic residues" evidence="9">
    <location>
        <begin position="35"/>
        <end position="52"/>
    </location>
</feature>
<comment type="subcellular location">
    <subcellularLocation>
        <location evidence="1">Nucleus</location>
        <location evidence="1">Nucleolus</location>
    </subcellularLocation>
</comment>
<evidence type="ECO:0000256" key="3">
    <source>
        <dbReference type="ARBA" id="ARBA00013906"/>
    </source>
</evidence>
<dbReference type="InterPro" id="IPR039119">
    <property type="entry name" value="ABT1/Esf2"/>
</dbReference>